<reference evidence="2" key="1">
    <citation type="submission" date="2022-09" db="EMBL/GenBank/DDBJ databases">
        <title>Intensive care unit water sources are persistently colonized with multi-drug resistant bacteria and are the site of extensive horizontal gene transfer of antibiotic resistance genes.</title>
        <authorList>
            <person name="Diorio-Toth L."/>
        </authorList>
    </citation>
    <scope>NUCLEOTIDE SEQUENCE</scope>
    <source>
        <strain evidence="2">GD03843</strain>
    </source>
</reference>
<evidence type="ECO:0000313" key="2">
    <source>
        <dbReference type="EMBL" id="MDH0737056.1"/>
    </source>
</evidence>
<comment type="caution">
    <text evidence="2">The sequence shown here is derived from an EMBL/GenBank/DDBJ whole genome shotgun (WGS) entry which is preliminary data.</text>
</comment>
<dbReference type="Proteomes" id="UP001161094">
    <property type="component" value="Unassembled WGS sequence"/>
</dbReference>
<gene>
    <name evidence="2" type="ORF">N5D93_14675</name>
</gene>
<accession>A0AA42LPB8</accession>
<dbReference type="EMBL" id="JAOCDZ010000009">
    <property type="protein sequence ID" value="MDH0737056.1"/>
    <property type="molecule type" value="Genomic_DNA"/>
</dbReference>
<dbReference type="AlphaFoldDB" id="A0AA42LPB8"/>
<evidence type="ECO:0000259" key="1">
    <source>
        <dbReference type="Pfam" id="PF08808"/>
    </source>
</evidence>
<feature type="domain" description="RES" evidence="1">
    <location>
        <begin position="15"/>
        <end position="136"/>
    </location>
</feature>
<dbReference type="RefSeq" id="WP_279995624.1">
    <property type="nucleotide sequence ID" value="NZ_JAOCDZ010000009.1"/>
</dbReference>
<dbReference type="Pfam" id="PF08808">
    <property type="entry name" value="RES"/>
    <property type="match status" value="1"/>
</dbReference>
<dbReference type="InterPro" id="IPR014914">
    <property type="entry name" value="RES_dom"/>
</dbReference>
<protein>
    <submittedName>
        <fullName evidence="2">RES family NAD+ phosphorylase</fullName>
    </submittedName>
</protein>
<evidence type="ECO:0000313" key="3">
    <source>
        <dbReference type="Proteomes" id="UP001161094"/>
    </source>
</evidence>
<proteinExistence type="predicted"/>
<name>A0AA42LPB8_9BURK</name>
<sequence>MIALWRLSNAQDLQPRALPAGRWHEAGAPVIVLDASPAAAVFARLALAEVAHPDALPRDYLLLEVQAPGRAVGVAEPPLHWQTDLRATQAVGDAWLAAGDTLLLRVPTATGGVQYLLNTAHPQMGQCQVVSSVAYPYAPHLGGVVRAVRDGAAWVAAACEGATAD</sequence>
<organism evidence="2 3">
    <name type="scientific">Achromobacter spanius</name>
    <dbReference type="NCBI Taxonomy" id="217203"/>
    <lineage>
        <taxon>Bacteria</taxon>
        <taxon>Pseudomonadati</taxon>
        <taxon>Pseudomonadota</taxon>
        <taxon>Betaproteobacteria</taxon>
        <taxon>Burkholderiales</taxon>
        <taxon>Alcaligenaceae</taxon>
        <taxon>Achromobacter</taxon>
    </lineage>
</organism>